<comment type="catalytic activity">
    <reaction evidence="7">
        <text>a 2'-deoxyadenosine in DNA + S-adenosyl-L-methionine = an N(6)-methyl-2'-deoxyadenosine in DNA + S-adenosyl-L-homocysteine + H(+)</text>
        <dbReference type="Rhea" id="RHEA:15197"/>
        <dbReference type="Rhea" id="RHEA-COMP:12418"/>
        <dbReference type="Rhea" id="RHEA-COMP:12419"/>
        <dbReference type="ChEBI" id="CHEBI:15378"/>
        <dbReference type="ChEBI" id="CHEBI:57856"/>
        <dbReference type="ChEBI" id="CHEBI:59789"/>
        <dbReference type="ChEBI" id="CHEBI:90615"/>
        <dbReference type="ChEBI" id="CHEBI:90616"/>
        <dbReference type="EC" id="2.1.1.72"/>
    </reaction>
</comment>
<evidence type="ECO:0000256" key="6">
    <source>
        <dbReference type="ARBA" id="ARBA00022747"/>
    </source>
</evidence>
<evidence type="ECO:0000313" key="11">
    <source>
        <dbReference type="Proteomes" id="UP000597617"/>
    </source>
</evidence>
<evidence type="ECO:0000256" key="1">
    <source>
        <dbReference type="ARBA" id="ARBA00006594"/>
    </source>
</evidence>
<dbReference type="InterPro" id="IPR029063">
    <property type="entry name" value="SAM-dependent_MTases_sf"/>
</dbReference>
<dbReference type="EMBL" id="JADQDQ010000002">
    <property type="protein sequence ID" value="MBF9236774.1"/>
    <property type="molecule type" value="Genomic_DNA"/>
</dbReference>
<dbReference type="PANTHER" id="PTHR42998:SF1">
    <property type="entry name" value="TYPE I RESTRICTION ENZYME HINDI METHYLASE SUBUNIT"/>
    <property type="match status" value="1"/>
</dbReference>
<dbReference type="InterPro" id="IPR038333">
    <property type="entry name" value="T1MK-like_N_sf"/>
</dbReference>
<evidence type="ECO:0000256" key="2">
    <source>
        <dbReference type="ARBA" id="ARBA00011900"/>
    </source>
</evidence>
<dbReference type="PROSITE" id="PS00092">
    <property type="entry name" value="N6_MTASE"/>
    <property type="match status" value="1"/>
</dbReference>
<accession>A0ABS0IEJ2</accession>
<keyword evidence="5" id="KW-0949">S-adenosyl-L-methionine</keyword>
<protein>
    <recommendedName>
        <fullName evidence="2">site-specific DNA-methyltransferase (adenine-specific)</fullName>
        <ecNumber evidence="2">2.1.1.72</ecNumber>
    </recommendedName>
</protein>
<evidence type="ECO:0000256" key="7">
    <source>
        <dbReference type="ARBA" id="ARBA00047942"/>
    </source>
</evidence>
<keyword evidence="3 10" id="KW-0489">Methyltransferase</keyword>
<sequence>MTDNQLEKTLWSAADKLRANMDAAEYKHVVLGLIFLKYISDAFEARHQQLDQELSDPKSDYYVAEPEARYGTLEDRDEYTAENVYYVPPAARWKYLQSHAKLPTIGTELDEAMEAIERDNARLKGVLPKIYGRPTLDKMRLGQLIDLIGTIGMGGSGHMSKDLLGRVYEYFLGQFADAEGKKGGQFYTPASIVQLMVAMLEPYKGRIYDGACGSGGMFVQSDKFIEQHRGRKDDISVYGQESNPTTHRLARMNLAIRGIEATIELGDTLLHDAFPDLKADFVLANPPFNISDWNGEQLRDDRRWKYGVPPTGNANFAWLQHFVHKLSSRGRAGIVLANGSMTSSSGGEDVIRRQLVEANLVDCMVALPTQLFFNTQIPACIWFLARDRASNSQRDRSSEILFIDARQVGSMISRRNRELTEADIRRVADVYHNWRCQDSTVALGEVPMLYQDEPGFCRAAPVSEVQAQGCVLTPGRYVGTENVEDVEELNEKVQVLSSELFAQFEESCLLEKAIKKALIEISYE</sequence>
<dbReference type="RefSeq" id="WP_196281156.1">
    <property type="nucleotide sequence ID" value="NZ_JADQDQ010000002.1"/>
</dbReference>
<dbReference type="InterPro" id="IPR052916">
    <property type="entry name" value="Type-I_RE_MTase_Subunit"/>
</dbReference>
<dbReference type="Gene3D" id="3.40.50.150">
    <property type="entry name" value="Vaccinia Virus protein VP39"/>
    <property type="match status" value="1"/>
</dbReference>
<gene>
    <name evidence="10" type="ORF">I2I05_05145</name>
</gene>
<proteinExistence type="inferred from homology"/>
<dbReference type="Pfam" id="PF02384">
    <property type="entry name" value="N6_Mtase"/>
    <property type="match status" value="1"/>
</dbReference>
<evidence type="ECO:0000256" key="4">
    <source>
        <dbReference type="ARBA" id="ARBA00022679"/>
    </source>
</evidence>
<dbReference type="InterPro" id="IPR022749">
    <property type="entry name" value="D12N6_MeTrfase_N"/>
</dbReference>
<dbReference type="SUPFAM" id="SSF53335">
    <property type="entry name" value="S-adenosyl-L-methionine-dependent methyltransferases"/>
    <property type="match status" value="1"/>
</dbReference>
<evidence type="ECO:0000256" key="5">
    <source>
        <dbReference type="ARBA" id="ARBA00022691"/>
    </source>
</evidence>
<name>A0ABS0IEJ2_9BACT</name>
<feature type="domain" description="DNA methylase adenine-specific" evidence="8">
    <location>
        <begin position="160"/>
        <end position="485"/>
    </location>
</feature>
<dbReference type="Proteomes" id="UP000597617">
    <property type="component" value="Unassembled WGS sequence"/>
</dbReference>
<reference evidence="10 11" key="1">
    <citation type="submission" date="2020-11" db="EMBL/GenBank/DDBJ databases">
        <authorList>
            <person name="Kim M.K."/>
        </authorList>
    </citation>
    <scope>NUCLEOTIDE SEQUENCE [LARGE SCALE GENOMIC DNA]</scope>
    <source>
        <strain evidence="10 11">BT683</strain>
    </source>
</reference>
<feature type="domain" description="N6 adenine-specific DNA methyltransferase N-terminal" evidence="9">
    <location>
        <begin position="6"/>
        <end position="147"/>
    </location>
</feature>
<evidence type="ECO:0000259" key="8">
    <source>
        <dbReference type="Pfam" id="PF02384"/>
    </source>
</evidence>
<dbReference type="InterPro" id="IPR003356">
    <property type="entry name" value="DNA_methylase_A-5"/>
</dbReference>
<dbReference type="GO" id="GO:0032259">
    <property type="term" value="P:methylation"/>
    <property type="evidence" value="ECO:0007669"/>
    <property type="project" value="UniProtKB-KW"/>
</dbReference>
<dbReference type="PRINTS" id="PR00507">
    <property type="entry name" value="N12N6MTFRASE"/>
</dbReference>
<keyword evidence="6" id="KW-0680">Restriction system</keyword>
<comment type="caution">
    <text evidence="10">The sequence shown here is derived from an EMBL/GenBank/DDBJ whole genome shotgun (WGS) entry which is preliminary data.</text>
</comment>
<organism evidence="10 11">
    <name type="scientific">Hymenobacter jeongseonensis</name>
    <dbReference type="NCBI Taxonomy" id="2791027"/>
    <lineage>
        <taxon>Bacteria</taxon>
        <taxon>Pseudomonadati</taxon>
        <taxon>Bacteroidota</taxon>
        <taxon>Cytophagia</taxon>
        <taxon>Cytophagales</taxon>
        <taxon>Hymenobacteraceae</taxon>
        <taxon>Hymenobacter</taxon>
    </lineage>
</organism>
<dbReference type="Pfam" id="PF12161">
    <property type="entry name" value="HsdM_N"/>
    <property type="match status" value="1"/>
</dbReference>
<dbReference type="Gene3D" id="1.20.1260.30">
    <property type="match status" value="1"/>
</dbReference>
<comment type="similarity">
    <text evidence="1">Belongs to the N(4)/N(6)-methyltransferase family.</text>
</comment>
<dbReference type="EC" id="2.1.1.72" evidence="2"/>
<keyword evidence="4" id="KW-0808">Transferase</keyword>
<dbReference type="InterPro" id="IPR002052">
    <property type="entry name" value="DNA_methylase_N6_adenine_CS"/>
</dbReference>
<dbReference type="PANTHER" id="PTHR42998">
    <property type="entry name" value="TYPE I RESTRICTION ENZYME HINDVIIP M PROTEIN-RELATED"/>
    <property type="match status" value="1"/>
</dbReference>
<dbReference type="GO" id="GO:0008168">
    <property type="term" value="F:methyltransferase activity"/>
    <property type="evidence" value="ECO:0007669"/>
    <property type="project" value="UniProtKB-KW"/>
</dbReference>
<keyword evidence="11" id="KW-1185">Reference proteome</keyword>
<evidence type="ECO:0000259" key="9">
    <source>
        <dbReference type="Pfam" id="PF12161"/>
    </source>
</evidence>
<evidence type="ECO:0000256" key="3">
    <source>
        <dbReference type="ARBA" id="ARBA00022603"/>
    </source>
</evidence>
<evidence type="ECO:0000313" key="10">
    <source>
        <dbReference type="EMBL" id="MBF9236774.1"/>
    </source>
</evidence>